<comment type="caution">
    <text evidence="3">The sequence shown here is derived from an EMBL/GenBank/DDBJ whole genome shotgun (WGS) entry which is preliminary data.</text>
</comment>
<keyword evidence="2" id="KW-0812">Transmembrane</keyword>
<dbReference type="SUPFAM" id="SSF103473">
    <property type="entry name" value="MFS general substrate transporter"/>
    <property type="match status" value="1"/>
</dbReference>
<feature type="transmembrane region" description="Helical" evidence="2">
    <location>
        <begin position="172"/>
        <end position="193"/>
    </location>
</feature>
<dbReference type="PANTHER" id="PTHR11328:SF24">
    <property type="entry name" value="MAJOR FACILITATOR SUPERFAMILY (MFS) PROFILE DOMAIN-CONTAINING PROTEIN"/>
    <property type="match status" value="1"/>
</dbReference>
<name>A0A2K2FX45_9SPHN</name>
<feature type="transmembrane region" description="Helical" evidence="2">
    <location>
        <begin position="205"/>
        <end position="222"/>
    </location>
</feature>
<feature type="transmembrane region" description="Helical" evidence="2">
    <location>
        <begin position="315"/>
        <end position="334"/>
    </location>
</feature>
<dbReference type="GO" id="GO:0015293">
    <property type="term" value="F:symporter activity"/>
    <property type="evidence" value="ECO:0007669"/>
    <property type="project" value="InterPro"/>
</dbReference>
<dbReference type="PANTHER" id="PTHR11328">
    <property type="entry name" value="MAJOR FACILITATOR SUPERFAMILY DOMAIN-CONTAINING PROTEIN"/>
    <property type="match status" value="1"/>
</dbReference>
<proteinExistence type="inferred from homology"/>
<feature type="transmembrane region" description="Helical" evidence="2">
    <location>
        <begin position="54"/>
        <end position="78"/>
    </location>
</feature>
<keyword evidence="4" id="KW-1185">Reference proteome</keyword>
<gene>
    <name evidence="3" type="ORF">A8V01_06345</name>
</gene>
<dbReference type="Gene3D" id="1.20.1250.20">
    <property type="entry name" value="MFS general substrate transporter like domains"/>
    <property type="match status" value="1"/>
</dbReference>
<reference evidence="3 4" key="1">
    <citation type="submission" date="2016-05" db="EMBL/GenBank/DDBJ databases">
        <title>Complete genome sequence of Novosphingobium guangzhouense SA925(T).</title>
        <authorList>
            <person name="Sha S."/>
        </authorList>
    </citation>
    <scope>NUCLEOTIDE SEQUENCE [LARGE SCALE GENOMIC DNA]</scope>
    <source>
        <strain evidence="3 4">SA925</strain>
    </source>
</reference>
<dbReference type="GO" id="GO:0008643">
    <property type="term" value="P:carbohydrate transport"/>
    <property type="evidence" value="ECO:0007669"/>
    <property type="project" value="InterPro"/>
</dbReference>
<dbReference type="AlphaFoldDB" id="A0A2K2FX45"/>
<feature type="transmembrane region" description="Helical" evidence="2">
    <location>
        <begin position="440"/>
        <end position="464"/>
    </location>
</feature>
<feature type="transmembrane region" description="Helical" evidence="2">
    <location>
        <begin position="407"/>
        <end position="428"/>
    </location>
</feature>
<evidence type="ECO:0000313" key="4">
    <source>
        <dbReference type="Proteomes" id="UP000236327"/>
    </source>
</evidence>
<keyword evidence="2" id="KW-1133">Transmembrane helix</keyword>
<dbReference type="Pfam" id="PF13347">
    <property type="entry name" value="MFS_2"/>
    <property type="match status" value="1"/>
</dbReference>
<evidence type="ECO:0008006" key="5">
    <source>
        <dbReference type="Google" id="ProtNLM"/>
    </source>
</evidence>
<dbReference type="EMBL" id="LYMM01000051">
    <property type="protein sequence ID" value="PNU03343.1"/>
    <property type="molecule type" value="Genomic_DNA"/>
</dbReference>
<evidence type="ECO:0000256" key="1">
    <source>
        <dbReference type="ARBA" id="ARBA00009617"/>
    </source>
</evidence>
<sequence length="469" mass="49907">MLEATCDTAIPPTRVQEPPVRREPPVSLATRLGYGSGAVGAQIFRDTPALILPIYMITVLGIPAWMAGIAILIPKAWIVFCDPLVGGWSDRRAASWGRAPFLGAGALLSGLAFVLMFSAPDFASPLASAAYMSLAFALASTAYSLFSVPYLSVASEMSESPRERTTILAYRLVFLAIGVAIGAGYALPVAQWLGDGWHGFNRMGLLYGAVCLVSMGVTWATVRRTRLITLPRPEGATGKGDILALWRNRSFVSLSTTYFVALTAQGMTYTVFGLFFLYVLHDAGALAIVNVFAAASVLVAQPLTVWLSKRFSKRALFVTGVLGWSLFCLSWITAGPTENAWIAAHIGIPAPSMALMALRGFLWGLFNSMYLLMALSMLTDTIQHDRETTGASRAGVYSGVFSALEKVAFALGPAITGVLLSLGGFVGAKGSGTVPQSSAALTTLVLCFAVYPAVLKALSLIAFIRYRGD</sequence>
<evidence type="ECO:0000256" key="2">
    <source>
        <dbReference type="SAM" id="Phobius"/>
    </source>
</evidence>
<organism evidence="3 4">
    <name type="scientific">Novosphingobium guangzhouense</name>
    <dbReference type="NCBI Taxonomy" id="1850347"/>
    <lineage>
        <taxon>Bacteria</taxon>
        <taxon>Pseudomonadati</taxon>
        <taxon>Pseudomonadota</taxon>
        <taxon>Alphaproteobacteria</taxon>
        <taxon>Sphingomonadales</taxon>
        <taxon>Sphingomonadaceae</taxon>
        <taxon>Novosphingobium</taxon>
    </lineage>
</organism>
<dbReference type="InterPro" id="IPR039672">
    <property type="entry name" value="MFS_2"/>
</dbReference>
<feature type="transmembrane region" description="Helical" evidence="2">
    <location>
        <begin position="340"/>
        <end position="366"/>
    </location>
</feature>
<dbReference type="RefSeq" id="WP_103097697.1">
    <property type="nucleotide sequence ID" value="NZ_LYMM01000051.1"/>
</dbReference>
<dbReference type="InterPro" id="IPR036259">
    <property type="entry name" value="MFS_trans_sf"/>
</dbReference>
<feature type="transmembrane region" description="Helical" evidence="2">
    <location>
        <begin position="99"/>
        <end position="117"/>
    </location>
</feature>
<dbReference type="GO" id="GO:0005886">
    <property type="term" value="C:plasma membrane"/>
    <property type="evidence" value="ECO:0007669"/>
    <property type="project" value="TreeGrafter"/>
</dbReference>
<feature type="transmembrane region" description="Helical" evidence="2">
    <location>
        <begin position="257"/>
        <end position="279"/>
    </location>
</feature>
<dbReference type="OrthoDB" id="9764596at2"/>
<feature type="transmembrane region" description="Helical" evidence="2">
    <location>
        <begin position="129"/>
        <end position="151"/>
    </location>
</feature>
<dbReference type="Proteomes" id="UP000236327">
    <property type="component" value="Unassembled WGS sequence"/>
</dbReference>
<accession>A0A2K2FX45</accession>
<protein>
    <recommendedName>
        <fullName evidence="5">Sugar transporter</fullName>
    </recommendedName>
</protein>
<keyword evidence="2" id="KW-0472">Membrane</keyword>
<feature type="transmembrane region" description="Helical" evidence="2">
    <location>
        <begin position="285"/>
        <end position="308"/>
    </location>
</feature>
<comment type="similarity">
    <text evidence="1">Belongs to the sodium:galactoside symporter (TC 2.A.2) family.</text>
</comment>
<evidence type="ECO:0000313" key="3">
    <source>
        <dbReference type="EMBL" id="PNU03343.1"/>
    </source>
</evidence>